<organism evidence="3 4">
    <name type="scientific">Acidiferrimicrobium australe</name>
    <dbReference type="NCBI Taxonomy" id="2664430"/>
    <lineage>
        <taxon>Bacteria</taxon>
        <taxon>Bacillati</taxon>
        <taxon>Actinomycetota</taxon>
        <taxon>Acidimicrobiia</taxon>
        <taxon>Acidimicrobiales</taxon>
        <taxon>Acidimicrobiaceae</taxon>
        <taxon>Acidiferrimicrobium</taxon>
    </lineage>
</organism>
<comment type="caution">
    <text evidence="3">The sequence shown here is derived from an EMBL/GenBank/DDBJ whole genome shotgun (WGS) entry which is preliminary data.</text>
</comment>
<dbReference type="PANTHER" id="PTHR13847">
    <property type="entry name" value="SARCOSINE DEHYDROGENASE-RELATED"/>
    <property type="match status" value="1"/>
</dbReference>
<evidence type="ECO:0000313" key="3">
    <source>
        <dbReference type="EMBL" id="MST33972.1"/>
    </source>
</evidence>
<dbReference type="Pfam" id="PF01266">
    <property type="entry name" value="DAO"/>
    <property type="match status" value="1"/>
</dbReference>
<dbReference type="SUPFAM" id="SSF54373">
    <property type="entry name" value="FAD-linked reductases, C-terminal domain"/>
    <property type="match status" value="1"/>
</dbReference>
<accession>A0ABW9QXG8</accession>
<dbReference type="Proteomes" id="UP000437736">
    <property type="component" value="Unassembled WGS sequence"/>
</dbReference>
<dbReference type="Gene3D" id="3.50.50.60">
    <property type="entry name" value="FAD/NAD(P)-binding domain"/>
    <property type="match status" value="1"/>
</dbReference>
<protein>
    <submittedName>
        <fullName evidence="3">FAD-dependent oxidoreductase</fullName>
    </submittedName>
</protein>
<dbReference type="EMBL" id="WJHE01000794">
    <property type="protein sequence ID" value="MST33972.1"/>
    <property type="molecule type" value="Genomic_DNA"/>
</dbReference>
<evidence type="ECO:0000313" key="4">
    <source>
        <dbReference type="Proteomes" id="UP000437736"/>
    </source>
</evidence>
<feature type="domain" description="FAD dependent oxidoreductase" evidence="2">
    <location>
        <begin position="48"/>
        <end position="396"/>
    </location>
</feature>
<keyword evidence="1" id="KW-0560">Oxidoreductase</keyword>
<keyword evidence="4" id="KW-1185">Reference proteome</keyword>
<dbReference type="SUPFAM" id="SSF51905">
    <property type="entry name" value="FAD/NAD(P)-binding domain"/>
    <property type="match status" value="1"/>
</dbReference>
<dbReference type="InterPro" id="IPR036188">
    <property type="entry name" value="FAD/NAD-bd_sf"/>
</dbReference>
<sequence length="430" mass="46441">MARANGKLNGFAGKKPARYSAFDLVRHGVVHGEWPRVWRSHELKSSYDVVIVGAGVHGLATAYYLALNHGPRRVAVLDRGYVGGGNSGRNTAIVRSNYLTPEGVRFYDRSVDLYEHLSADLNFNVMFSQRGHLTLAHSDASLRTMAWRAEVNKLEGIDSSVIGPEEIKKIVPYLDTSEHTRYPVLGALYHPPGGTIRHDAVNWGYARGADARGVEIHQQTEVLGIETAGGKVTGVRTDRGHISTPVVVNCTAGHATLLSDMVGVKMPVITHPLQAAVTEPVKVFLDAVVVSGTLHVYVSQTDRGELVFGASTDPYASYSMRGSLEFTEELAGHVLELMPAISKMRLLRQWAGLCDMTPDFSPIMGVTPVEGFLVDVGWGTYGFKAGPVAGETMAELIATGRTPELIAPFDLARFAEGRLVGEKGAASVGH</sequence>
<dbReference type="Gene3D" id="3.30.9.10">
    <property type="entry name" value="D-Amino Acid Oxidase, subunit A, domain 2"/>
    <property type="match status" value="1"/>
</dbReference>
<gene>
    <name evidence="3" type="ORF">GHK86_14745</name>
</gene>
<proteinExistence type="predicted"/>
<dbReference type="InterPro" id="IPR006076">
    <property type="entry name" value="FAD-dep_OxRdtase"/>
</dbReference>
<dbReference type="PANTHER" id="PTHR13847:SF287">
    <property type="entry name" value="FAD-DEPENDENT OXIDOREDUCTASE DOMAIN-CONTAINING PROTEIN 1"/>
    <property type="match status" value="1"/>
</dbReference>
<name>A0ABW9QXG8_9ACTN</name>
<reference evidence="3 4" key="1">
    <citation type="submission" date="2019-11" db="EMBL/GenBank/DDBJ databases">
        <title>Acidiferrimicrobium australis gen. nov., sp. nov., an acidophilic and obligately heterotrophic, member of the Actinobacteria that catalyses dissimilatory oxido- reduction of iron isolated from metal-rich acidic water in Chile.</title>
        <authorList>
            <person name="Gonzalez D."/>
            <person name="Huber K."/>
            <person name="Hedrich S."/>
            <person name="Rojas-Villalobos C."/>
            <person name="Quatrini R."/>
            <person name="Dinamarca M.A."/>
            <person name="Schwarz A."/>
            <person name="Canales C."/>
            <person name="Nancucheo I."/>
        </authorList>
    </citation>
    <scope>NUCLEOTIDE SEQUENCE [LARGE SCALE GENOMIC DNA]</scope>
    <source>
        <strain evidence="3 4">USS-CCA1</strain>
    </source>
</reference>
<evidence type="ECO:0000259" key="2">
    <source>
        <dbReference type="Pfam" id="PF01266"/>
    </source>
</evidence>
<evidence type="ECO:0000256" key="1">
    <source>
        <dbReference type="ARBA" id="ARBA00023002"/>
    </source>
</evidence>